<reference evidence="1" key="2">
    <citation type="submission" date="2021-04" db="EMBL/GenBank/DDBJ databases">
        <authorList>
            <person name="Gilroy R."/>
        </authorList>
    </citation>
    <scope>NUCLEOTIDE SEQUENCE</scope>
    <source>
        <strain evidence="1">B3-3758</strain>
    </source>
</reference>
<evidence type="ECO:0000313" key="1">
    <source>
        <dbReference type="EMBL" id="MBU3815005.1"/>
    </source>
</evidence>
<evidence type="ECO:0008006" key="3">
    <source>
        <dbReference type="Google" id="ProtNLM"/>
    </source>
</evidence>
<name>A0A9E2KIX3_9BACE</name>
<comment type="caution">
    <text evidence="1">The sequence shown here is derived from an EMBL/GenBank/DDBJ whole genome shotgun (WGS) entry which is preliminary data.</text>
</comment>
<dbReference type="Gene3D" id="2.115.10.20">
    <property type="entry name" value="Glycosyl hydrolase domain, family 43"/>
    <property type="match status" value="2"/>
</dbReference>
<dbReference type="AlphaFoldDB" id="A0A9E2KIX3"/>
<dbReference type="Proteomes" id="UP000824236">
    <property type="component" value="Unassembled WGS sequence"/>
</dbReference>
<proteinExistence type="predicted"/>
<sequence length="521" mass="58632">MRKTNILLMSACLCCGQVFGQSAQEVKPLPEGRQLVADTTWMAECQRLEPVFHTPVYSPLNPIIKADKPWELNVNGDPYAAPFSGGVWYDEVDGKYKMWYSAGGGKLLGLITCYAESEDGKSWVKPELDVVPGTNIVDTLEHDCVSVLLDKQEKDAARRFKMFIVEFNSRFTVSMKLKYSADGIHWSGPQALSGELYDRCAAYYDPFRGKYVLSLKTMDPEYGRARNYLAHEDPEMLVSLAHRVYDNHADKFIRYWFHSDEDDPRNPQFPDIRPQIYNHEAMAYENLMLGYFTVWQGPENDACDSLMVQKRNEVLVGFSRDGFHWDRTHKQPFLPVSEDFHAWNAGNVQSVAGCPLVVGDSLYFYMSGRYNSKPKHDSNFATGLAMLRRDGFVSVRGGQEEGTLLTRPFACDGAYFFVNADVRGKKSTLAVELLDEAGQPIPGFTKKDCIVMKRADSTKQLVTWKGHEDLSSLKGKTIRAKFYLKGGDLYAFWVSPWASGESRGYTAGGGPGLNACGVDRP</sequence>
<gene>
    <name evidence="1" type="ORF">H9791_11025</name>
</gene>
<accession>A0A9E2KIX3</accession>
<dbReference type="InterPro" id="IPR023296">
    <property type="entry name" value="Glyco_hydro_beta-prop_sf"/>
</dbReference>
<dbReference type="EMBL" id="JAHLFO010000151">
    <property type="protein sequence ID" value="MBU3815005.1"/>
    <property type="molecule type" value="Genomic_DNA"/>
</dbReference>
<evidence type="ECO:0000313" key="2">
    <source>
        <dbReference type="Proteomes" id="UP000824236"/>
    </source>
</evidence>
<organism evidence="1 2">
    <name type="scientific">Candidatus Bacteroides intestinipullorum</name>
    <dbReference type="NCBI Taxonomy" id="2838471"/>
    <lineage>
        <taxon>Bacteria</taxon>
        <taxon>Pseudomonadati</taxon>
        <taxon>Bacteroidota</taxon>
        <taxon>Bacteroidia</taxon>
        <taxon>Bacteroidales</taxon>
        <taxon>Bacteroidaceae</taxon>
        <taxon>Bacteroides</taxon>
    </lineage>
</organism>
<dbReference type="SUPFAM" id="SSF75005">
    <property type="entry name" value="Arabinanase/levansucrase/invertase"/>
    <property type="match status" value="1"/>
</dbReference>
<reference evidence="1" key="1">
    <citation type="journal article" date="2021" name="PeerJ">
        <title>Extensive microbial diversity within the chicken gut microbiome revealed by metagenomics and culture.</title>
        <authorList>
            <person name="Gilroy R."/>
            <person name="Ravi A."/>
            <person name="Getino M."/>
            <person name="Pursley I."/>
            <person name="Horton D.L."/>
            <person name="Alikhan N.F."/>
            <person name="Baker D."/>
            <person name="Gharbi K."/>
            <person name="Hall N."/>
            <person name="Watson M."/>
            <person name="Adriaenssens E.M."/>
            <person name="Foster-Nyarko E."/>
            <person name="Jarju S."/>
            <person name="Secka A."/>
            <person name="Antonio M."/>
            <person name="Oren A."/>
            <person name="Chaudhuri R.R."/>
            <person name="La Ragione R."/>
            <person name="Hildebrand F."/>
            <person name="Pallen M.J."/>
        </authorList>
    </citation>
    <scope>NUCLEOTIDE SEQUENCE</scope>
    <source>
        <strain evidence="1">B3-3758</strain>
    </source>
</reference>
<protein>
    <recommendedName>
        <fullName evidence="3">Glycosyl hydrolase family 32</fullName>
    </recommendedName>
</protein>